<evidence type="ECO:0000313" key="2">
    <source>
        <dbReference type="EMBL" id="KAG8088115.1"/>
    </source>
</evidence>
<comment type="caution">
    <text evidence="2">The sequence shown here is derived from an EMBL/GenBank/DDBJ whole genome shotgun (WGS) entry which is preliminary data.</text>
</comment>
<evidence type="ECO:0000313" key="3">
    <source>
        <dbReference type="Proteomes" id="UP000729402"/>
    </source>
</evidence>
<evidence type="ECO:0000256" key="1">
    <source>
        <dbReference type="SAM" id="MobiDB-lite"/>
    </source>
</evidence>
<sequence length="112" mass="11733">MGGDVRLDGDRTEHVGHGWELLEATAQGAMSTVRRGYGDGEETDGPSGESAWLLGVGRGVRRTRAQGTVGAARWRGSQHTSTVGWHTGAVAERGQRPGVGAESSWHGVGGRL</sequence>
<dbReference type="AlphaFoldDB" id="A0A8J5WE32"/>
<proteinExistence type="predicted"/>
<gene>
    <name evidence="2" type="ORF">GUJ93_ZPchr0010g7524</name>
</gene>
<dbReference type="Proteomes" id="UP000729402">
    <property type="component" value="Unassembled WGS sequence"/>
</dbReference>
<organism evidence="2 3">
    <name type="scientific">Zizania palustris</name>
    <name type="common">Northern wild rice</name>
    <dbReference type="NCBI Taxonomy" id="103762"/>
    <lineage>
        <taxon>Eukaryota</taxon>
        <taxon>Viridiplantae</taxon>
        <taxon>Streptophyta</taxon>
        <taxon>Embryophyta</taxon>
        <taxon>Tracheophyta</taxon>
        <taxon>Spermatophyta</taxon>
        <taxon>Magnoliopsida</taxon>
        <taxon>Liliopsida</taxon>
        <taxon>Poales</taxon>
        <taxon>Poaceae</taxon>
        <taxon>BOP clade</taxon>
        <taxon>Oryzoideae</taxon>
        <taxon>Oryzeae</taxon>
        <taxon>Zizaniinae</taxon>
        <taxon>Zizania</taxon>
    </lineage>
</organism>
<name>A0A8J5WE32_ZIZPA</name>
<accession>A0A8J5WE32</accession>
<feature type="region of interest" description="Disordered" evidence="1">
    <location>
        <begin position="91"/>
        <end position="112"/>
    </location>
</feature>
<reference evidence="2" key="2">
    <citation type="submission" date="2021-02" db="EMBL/GenBank/DDBJ databases">
        <authorList>
            <person name="Kimball J.A."/>
            <person name="Haas M.W."/>
            <person name="Macchietto M."/>
            <person name="Kono T."/>
            <person name="Duquette J."/>
            <person name="Shao M."/>
        </authorList>
    </citation>
    <scope>NUCLEOTIDE SEQUENCE</scope>
    <source>
        <tissue evidence="2">Fresh leaf tissue</tissue>
    </source>
</reference>
<reference evidence="2" key="1">
    <citation type="journal article" date="2021" name="bioRxiv">
        <title>Whole Genome Assembly and Annotation of Northern Wild Rice, Zizania palustris L., Supports a Whole Genome Duplication in the Zizania Genus.</title>
        <authorList>
            <person name="Haas M."/>
            <person name="Kono T."/>
            <person name="Macchietto M."/>
            <person name="Millas R."/>
            <person name="McGilp L."/>
            <person name="Shao M."/>
            <person name="Duquette J."/>
            <person name="Hirsch C.N."/>
            <person name="Kimball J."/>
        </authorList>
    </citation>
    <scope>NUCLEOTIDE SEQUENCE</scope>
    <source>
        <tissue evidence="2">Fresh leaf tissue</tissue>
    </source>
</reference>
<keyword evidence="3" id="KW-1185">Reference proteome</keyword>
<dbReference type="EMBL" id="JAAALK010000082">
    <property type="protein sequence ID" value="KAG8088115.1"/>
    <property type="molecule type" value="Genomic_DNA"/>
</dbReference>
<protein>
    <submittedName>
        <fullName evidence="2">Uncharacterized protein</fullName>
    </submittedName>
</protein>